<dbReference type="Proteomes" id="UP000073492">
    <property type="component" value="Unassembled WGS sequence"/>
</dbReference>
<keyword evidence="3" id="KW-1185">Reference proteome</keyword>
<feature type="compositionally biased region" description="Polar residues" evidence="1">
    <location>
        <begin position="29"/>
        <end position="45"/>
    </location>
</feature>
<organism evidence="2 3">
    <name type="scientific">Pseudocercospora musae</name>
    <dbReference type="NCBI Taxonomy" id="113226"/>
    <lineage>
        <taxon>Eukaryota</taxon>
        <taxon>Fungi</taxon>
        <taxon>Dikarya</taxon>
        <taxon>Ascomycota</taxon>
        <taxon>Pezizomycotina</taxon>
        <taxon>Dothideomycetes</taxon>
        <taxon>Dothideomycetidae</taxon>
        <taxon>Mycosphaerellales</taxon>
        <taxon>Mycosphaerellaceae</taxon>
        <taxon>Pseudocercospora</taxon>
    </lineage>
</organism>
<evidence type="ECO:0000313" key="2">
    <source>
        <dbReference type="EMBL" id="KXT18966.1"/>
    </source>
</evidence>
<evidence type="ECO:0000256" key="1">
    <source>
        <dbReference type="SAM" id="MobiDB-lite"/>
    </source>
</evidence>
<name>A0A139IWI7_9PEZI</name>
<reference evidence="2 3" key="1">
    <citation type="submission" date="2015-07" db="EMBL/GenBank/DDBJ databases">
        <title>Comparative genomics of the Sigatoka disease complex on banana suggests a link between parallel evolutionary changes in Pseudocercospora fijiensis and Pseudocercospora eumusae and increased virulence on the banana host.</title>
        <authorList>
            <person name="Chang T.-C."/>
            <person name="Salvucci A."/>
            <person name="Crous P.W."/>
            <person name="Stergiopoulos I."/>
        </authorList>
    </citation>
    <scope>NUCLEOTIDE SEQUENCE [LARGE SCALE GENOMIC DNA]</scope>
    <source>
        <strain evidence="2 3">CBS 116634</strain>
    </source>
</reference>
<dbReference type="AlphaFoldDB" id="A0A139IWI7"/>
<dbReference type="OrthoDB" id="269822at2759"/>
<accession>A0A139IWI7</accession>
<protein>
    <submittedName>
        <fullName evidence="2">Uncharacterized protein</fullName>
    </submittedName>
</protein>
<dbReference type="EMBL" id="LFZO01000001">
    <property type="protein sequence ID" value="KXT18966.1"/>
    <property type="molecule type" value="Genomic_DNA"/>
</dbReference>
<feature type="region of interest" description="Disordered" evidence="1">
    <location>
        <begin position="21"/>
        <end position="49"/>
    </location>
</feature>
<proteinExistence type="predicted"/>
<gene>
    <name evidence="2" type="ORF">AC579_8708</name>
</gene>
<evidence type="ECO:0000313" key="3">
    <source>
        <dbReference type="Proteomes" id="UP000073492"/>
    </source>
</evidence>
<dbReference type="EMBL" id="LFZO01000001">
    <property type="protein sequence ID" value="KXT18967.1"/>
    <property type="molecule type" value="Genomic_DNA"/>
</dbReference>
<dbReference type="EMBL" id="LFZO01000001">
    <property type="protein sequence ID" value="KXT18965.1"/>
    <property type="molecule type" value="Genomic_DNA"/>
</dbReference>
<sequence length="84" mass="9410">MSYNSQRFETILRLGIEQLPSSERRRSIDSVTSSDNGYDSTSNYNIPLREHPVPGKRCPACLGRGQTVWVIPGKRCPQCGVEVN</sequence>
<comment type="caution">
    <text evidence="2">The sequence shown here is derived from an EMBL/GenBank/DDBJ whole genome shotgun (WGS) entry which is preliminary data.</text>
</comment>